<dbReference type="KEGG" id="cthd:CDO33_17705"/>
<dbReference type="GO" id="GO:0005840">
    <property type="term" value="C:ribosome"/>
    <property type="evidence" value="ECO:0007669"/>
    <property type="project" value="UniProtKB-KW"/>
</dbReference>
<dbReference type="InterPro" id="IPR014722">
    <property type="entry name" value="Rib_uL2_dom2"/>
</dbReference>
<proteinExistence type="predicted"/>
<organism evidence="3 4">
    <name type="scientific">Clostridium thermosuccinogenes</name>
    <dbReference type="NCBI Taxonomy" id="84032"/>
    <lineage>
        <taxon>Bacteria</taxon>
        <taxon>Bacillati</taxon>
        <taxon>Bacillota</taxon>
        <taxon>Clostridia</taxon>
        <taxon>Eubacteriales</taxon>
        <taxon>Clostridiaceae</taxon>
        <taxon>Clostridium</taxon>
    </lineage>
</organism>
<keyword evidence="2" id="KW-0687">Ribonucleoprotein</keyword>
<protein>
    <submittedName>
        <fullName evidence="3">RNA-binding protein</fullName>
    </submittedName>
</protein>
<evidence type="ECO:0000313" key="3">
    <source>
        <dbReference type="EMBL" id="PNT96581.1"/>
    </source>
</evidence>
<name>A0A2K2FCS4_9CLOT</name>
<dbReference type="EMBL" id="NIOJ01000047">
    <property type="protein sequence ID" value="PNT96581.1"/>
    <property type="molecule type" value="Genomic_DNA"/>
</dbReference>
<gene>
    <name evidence="3" type="ORF">CDQ84_15010</name>
</gene>
<accession>A0A2K2FCS4</accession>
<dbReference type="InterPro" id="IPR041985">
    <property type="entry name" value="Ribosomal_eL14_KOW"/>
</dbReference>
<dbReference type="CDD" id="cd06088">
    <property type="entry name" value="KOW_RPL14"/>
    <property type="match status" value="1"/>
</dbReference>
<keyword evidence="4" id="KW-1185">Reference proteome</keyword>
<keyword evidence="1" id="KW-0689">Ribosomal protein</keyword>
<evidence type="ECO:0000256" key="1">
    <source>
        <dbReference type="ARBA" id="ARBA00022980"/>
    </source>
</evidence>
<dbReference type="AlphaFoldDB" id="A0A2K2FCS4"/>
<dbReference type="InterPro" id="IPR008991">
    <property type="entry name" value="Translation_prot_SH3-like_sf"/>
</dbReference>
<dbReference type="Gene3D" id="2.30.30.30">
    <property type="match status" value="1"/>
</dbReference>
<dbReference type="GO" id="GO:1990904">
    <property type="term" value="C:ribonucleoprotein complex"/>
    <property type="evidence" value="ECO:0007669"/>
    <property type="project" value="UniProtKB-KW"/>
</dbReference>
<comment type="caution">
    <text evidence="3">The sequence shown here is derived from an EMBL/GenBank/DDBJ whole genome shotgun (WGS) entry which is preliminary data.</text>
</comment>
<sequence length="91" mass="10014">MDTVLGQVVFSKAGRDAGKRFVVVGIVDSMYVLISDGNLRRIEKPKKKKKKHLELSETVIESIGNRLLTGQKVSNADIRKALAELDGTMNS</sequence>
<dbReference type="Proteomes" id="UP000236151">
    <property type="component" value="Unassembled WGS sequence"/>
</dbReference>
<dbReference type="OrthoDB" id="1683515at2"/>
<evidence type="ECO:0000313" key="4">
    <source>
        <dbReference type="Proteomes" id="UP000236151"/>
    </source>
</evidence>
<evidence type="ECO:0000256" key="2">
    <source>
        <dbReference type="ARBA" id="ARBA00023274"/>
    </source>
</evidence>
<dbReference type="RefSeq" id="WP_103082550.1">
    <property type="nucleotide sequence ID" value="NZ_CP021850.1"/>
</dbReference>
<dbReference type="SUPFAM" id="SSF50104">
    <property type="entry name" value="Translation proteins SH3-like domain"/>
    <property type="match status" value="1"/>
</dbReference>
<reference evidence="3 4" key="1">
    <citation type="submission" date="2017-06" db="EMBL/GenBank/DDBJ databases">
        <title>Investigating the central metabolism of Clostridium thermosuccinogenes.</title>
        <authorList>
            <person name="Koendjbiharie J.G."/>
            <person name="van Kranenburg R."/>
        </authorList>
    </citation>
    <scope>NUCLEOTIDE SEQUENCE [LARGE SCALE GENOMIC DNA]</scope>
    <source>
        <strain evidence="3 4">DSM 5806</strain>
    </source>
</reference>